<name>A0ABP0FQN6_CLALP</name>
<comment type="subcellular location">
    <subcellularLocation>
        <location evidence="1">Nucleus</location>
        <location evidence="1">Nucleolus</location>
    </subcellularLocation>
</comment>
<dbReference type="SMART" id="SM00879">
    <property type="entry name" value="Brix"/>
    <property type="match status" value="1"/>
</dbReference>
<feature type="compositionally biased region" description="Basic and acidic residues" evidence="2">
    <location>
        <begin position="342"/>
        <end position="351"/>
    </location>
</feature>
<dbReference type="Proteomes" id="UP001642483">
    <property type="component" value="Unassembled WGS sequence"/>
</dbReference>
<evidence type="ECO:0000256" key="1">
    <source>
        <dbReference type="ARBA" id="ARBA00004604"/>
    </source>
</evidence>
<dbReference type="EMBL" id="CAWYQH010000079">
    <property type="protein sequence ID" value="CAK8681358.1"/>
    <property type="molecule type" value="Genomic_DNA"/>
</dbReference>
<dbReference type="PANTHER" id="PTHR12661:SF5">
    <property type="entry name" value="SUPPRESSOR OF SWI4 1 HOMOLOG"/>
    <property type="match status" value="1"/>
</dbReference>
<dbReference type="InterPro" id="IPR007109">
    <property type="entry name" value="Brix"/>
</dbReference>
<dbReference type="InterPro" id="IPR045112">
    <property type="entry name" value="PPAN-like"/>
</dbReference>
<protein>
    <recommendedName>
        <fullName evidence="3">Brix domain-containing protein</fullName>
    </recommendedName>
</protein>
<comment type="caution">
    <text evidence="4">The sequence shown here is derived from an EMBL/GenBank/DDBJ whole genome shotgun (WGS) entry which is preliminary data.</text>
</comment>
<reference evidence="4 5" key="1">
    <citation type="submission" date="2024-02" db="EMBL/GenBank/DDBJ databases">
        <authorList>
            <person name="Daric V."/>
            <person name="Darras S."/>
        </authorList>
    </citation>
    <scope>NUCLEOTIDE SEQUENCE [LARGE SCALE GENOMIC DNA]</scope>
</reference>
<organism evidence="4 5">
    <name type="scientific">Clavelina lepadiformis</name>
    <name type="common">Light-bulb sea squirt</name>
    <name type="synonym">Ascidia lepadiformis</name>
    <dbReference type="NCBI Taxonomy" id="159417"/>
    <lineage>
        <taxon>Eukaryota</taxon>
        <taxon>Metazoa</taxon>
        <taxon>Chordata</taxon>
        <taxon>Tunicata</taxon>
        <taxon>Ascidiacea</taxon>
        <taxon>Aplousobranchia</taxon>
        <taxon>Clavelinidae</taxon>
        <taxon>Clavelina</taxon>
    </lineage>
</organism>
<evidence type="ECO:0000259" key="3">
    <source>
        <dbReference type="PROSITE" id="PS50833"/>
    </source>
</evidence>
<sequence length="442" mass="50990">MARKKKGKAKKNNRKNARLEDVEVSKDPHTFVFARGNLGTNVQQLVMDMRKVMEPYTASNLKVRKKNILKDFVAVAGPLGVTHFVSFSKTNSGLNMRIARLPKGPTLYFKVHNYCLCKDIVSLLKKPKSSEGQYRHSPLLVLNDFKKDSDSTSKEIVNPHKLCATLLQNMFPSININKLNLNHVQRCVLFNYVADTNSIEFRHYNITVRPVGMSRRMKKLVVQSDMPNMNKCKDISDYLMNRGDGSASESELELDDPNNKVELSQKMVGKGNLKNCQSAIKLTELGPRMTLELFKIEEGMCQGEILYHSLVEKTEDEKEEIKTTREKKKQIKQMRKAQQEQNVKKKEELKTLNKKRSLLGMKRGHEDNDDEDDNARWYREEVGEEMERDVIHGNGPSRKKRKFIPHDRKQKKTTRGAKSPAHSTNQHKHNKGPRRKSFKSRK</sequence>
<dbReference type="PANTHER" id="PTHR12661">
    <property type="entry name" value="PETER PAN-RELATED"/>
    <property type="match status" value="1"/>
</dbReference>
<accession>A0ABP0FQN6</accession>
<feature type="compositionally biased region" description="Basic residues" evidence="2">
    <location>
        <begin position="397"/>
        <end position="415"/>
    </location>
</feature>
<feature type="compositionally biased region" description="Basic residues" evidence="2">
    <location>
        <begin position="1"/>
        <end position="16"/>
    </location>
</feature>
<feature type="compositionally biased region" description="Basic residues" evidence="2">
    <location>
        <begin position="425"/>
        <end position="442"/>
    </location>
</feature>
<evidence type="ECO:0000313" key="5">
    <source>
        <dbReference type="Proteomes" id="UP001642483"/>
    </source>
</evidence>
<evidence type="ECO:0000256" key="2">
    <source>
        <dbReference type="SAM" id="MobiDB-lite"/>
    </source>
</evidence>
<dbReference type="Pfam" id="PF04427">
    <property type="entry name" value="Brix"/>
    <property type="match status" value="1"/>
</dbReference>
<dbReference type="PROSITE" id="PS50833">
    <property type="entry name" value="BRIX"/>
    <property type="match status" value="1"/>
</dbReference>
<gene>
    <name evidence="4" type="ORF">CVLEPA_LOCUS11570</name>
</gene>
<feature type="region of interest" description="Disordered" evidence="2">
    <location>
        <begin position="321"/>
        <end position="442"/>
    </location>
</feature>
<feature type="compositionally biased region" description="Basic residues" evidence="2">
    <location>
        <begin position="325"/>
        <end position="335"/>
    </location>
</feature>
<proteinExistence type="predicted"/>
<feature type="region of interest" description="Disordered" evidence="2">
    <location>
        <begin position="1"/>
        <end position="20"/>
    </location>
</feature>
<evidence type="ECO:0000313" key="4">
    <source>
        <dbReference type="EMBL" id="CAK8681358.1"/>
    </source>
</evidence>
<keyword evidence="5" id="KW-1185">Reference proteome</keyword>
<feature type="domain" description="Brix" evidence="3">
    <location>
        <begin position="28"/>
        <end position="302"/>
    </location>
</feature>